<dbReference type="GO" id="GO:0016020">
    <property type="term" value="C:membrane"/>
    <property type="evidence" value="ECO:0007669"/>
    <property type="project" value="UniProtKB-SubCell"/>
</dbReference>
<dbReference type="EMBL" id="CAKOFQ010007952">
    <property type="protein sequence ID" value="CAH2010212.1"/>
    <property type="molecule type" value="Genomic_DNA"/>
</dbReference>
<comment type="subcellular location">
    <subcellularLocation>
        <location evidence="2">Cytoplasm</location>
    </subcellularLocation>
    <subcellularLocation>
        <location evidence="1">Membrane</location>
        <topology evidence="1">Single-pass membrane protein</topology>
    </subcellularLocation>
</comment>
<dbReference type="OrthoDB" id="10062605at2759"/>
<dbReference type="PANTHER" id="PTHR15352">
    <property type="entry name" value="LYMPHOID-RESTRICTED MEMBRANE PROTEIN, JAW1"/>
    <property type="match status" value="1"/>
</dbReference>
<keyword evidence="6" id="KW-0175">Coiled coil</keyword>
<keyword evidence="11" id="KW-1185">Reference proteome</keyword>
<evidence type="ECO:0000256" key="9">
    <source>
        <dbReference type="SAM" id="Phobius"/>
    </source>
</evidence>
<dbReference type="AlphaFoldDB" id="A0A9P0MBY8"/>
<evidence type="ECO:0000256" key="5">
    <source>
        <dbReference type="ARBA" id="ARBA00022989"/>
    </source>
</evidence>
<feature type="region of interest" description="Disordered" evidence="8">
    <location>
        <begin position="1"/>
        <end position="23"/>
    </location>
</feature>
<dbReference type="GO" id="GO:0005737">
    <property type="term" value="C:cytoplasm"/>
    <property type="evidence" value="ECO:0007669"/>
    <property type="project" value="UniProtKB-SubCell"/>
</dbReference>
<comment type="caution">
    <text evidence="10">The sequence shown here is derived from an EMBL/GenBank/DDBJ whole genome shotgun (WGS) entry which is preliminary data.</text>
</comment>
<evidence type="ECO:0000256" key="2">
    <source>
        <dbReference type="ARBA" id="ARBA00004496"/>
    </source>
</evidence>
<dbReference type="Pfam" id="PF05781">
    <property type="entry name" value="MRVI1"/>
    <property type="match status" value="1"/>
</dbReference>
<gene>
    <name evidence="10" type="ORF">ACAOBT_LOCUS31385</name>
</gene>
<proteinExistence type="predicted"/>
<dbReference type="PANTHER" id="PTHR15352:SF1">
    <property type="entry name" value="KASH5-LIKE COILED-COIL DOMAIN-CONTAINING PROTEIN"/>
    <property type="match status" value="1"/>
</dbReference>
<feature type="transmembrane region" description="Helical" evidence="9">
    <location>
        <begin position="356"/>
        <end position="380"/>
    </location>
</feature>
<name>A0A9P0MBY8_ACAOB</name>
<accession>A0A9P0MBY8</accession>
<reference evidence="10" key="1">
    <citation type="submission" date="2022-03" db="EMBL/GenBank/DDBJ databases">
        <authorList>
            <person name="Sayadi A."/>
        </authorList>
    </citation>
    <scope>NUCLEOTIDE SEQUENCE</scope>
</reference>
<protein>
    <submittedName>
        <fullName evidence="10">Uncharacterized protein</fullName>
    </submittedName>
</protein>
<feature type="non-terminal residue" evidence="10">
    <location>
        <position position="1"/>
    </location>
</feature>
<evidence type="ECO:0000256" key="1">
    <source>
        <dbReference type="ARBA" id="ARBA00004167"/>
    </source>
</evidence>
<feature type="region of interest" description="Disordered" evidence="8">
    <location>
        <begin position="301"/>
        <end position="321"/>
    </location>
</feature>
<sequence>QRSDYRRKGRSLSDGLIPKTLPEPLNAEAFPSLPNEVLEKLGLHGDKPRGRLSEGDLEQKFTSLALAFTIDSATVKDRCERQRRNRDQTETNLSMEIERLIDQIDQLSCMCSDIRQAELLSTVSSQISIIMQAVQLVSIAAERYGSVQHEERLTESVGLMVDHVQMLKQQRDSARRQLQYTKKVLQNSSDATAAAPTGNQRTVVLAGGKKILTKRRASVATFTQTLNEFGTAVDVKKFTRRVSDLSLRASSINKGIRPNRLELIGDLGKIKEGSVETPLYNEPDEENLQDDEEMLLGNKHSITEDNNSHTKSSQESRKKLNDTSKLSLRAKIQHRTTEIADRLRAKYHNWCIDGTIHEICCFCALLCFSMSLITMMNIVLGYEYSKRGLKAPHLFWHWNERFDTEQSS</sequence>
<dbReference type="InterPro" id="IPR008677">
    <property type="entry name" value="MRVI1"/>
</dbReference>
<evidence type="ECO:0000313" key="11">
    <source>
        <dbReference type="Proteomes" id="UP001152888"/>
    </source>
</evidence>
<evidence type="ECO:0000256" key="4">
    <source>
        <dbReference type="ARBA" id="ARBA00022692"/>
    </source>
</evidence>
<evidence type="ECO:0000256" key="7">
    <source>
        <dbReference type="ARBA" id="ARBA00023136"/>
    </source>
</evidence>
<keyword evidence="5 9" id="KW-1133">Transmembrane helix</keyword>
<evidence type="ECO:0000256" key="3">
    <source>
        <dbReference type="ARBA" id="ARBA00022490"/>
    </source>
</evidence>
<dbReference type="Proteomes" id="UP001152888">
    <property type="component" value="Unassembled WGS sequence"/>
</dbReference>
<keyword evidence="7 9" id="KW-0472">Membrane</keyword>
<keyword evidence="4 9" id="KW-0812">Transmembrane</keyword>
<keyword evidence="3" id="KW-0963">Cytoplasm</keyword>
<organism evidence="10 11">
    <name type="scientific">Acanthoscelides obtectus</name>
    <name type="common">Bean weevil</name>
    <name type="synonym">Bruchus obtectus</name>
    <dbReference type="NCBI Taxonomy" id="200917"/>
    <lineage>
        <taxon>Eukaryota</taxon>
        <taxon>Metazoa</taxon>
        <taxon>Ecdysozoa</taxon>
        <taxon>Arthropoda</taxon>
        <taxon>Hexapoda</taxon>
        <taxon>Insecta</taxon>
        <taxon>Pterygota</taxon>
        <taxon>Neoptera</taxon>
        <taxon>Endopterygota</taxon>
        <taxon>Coleoptera</taxon>
        <taxon>Polyphaga</taxon>
        <taxon>Cucujiformia</taxon>
        <taxon>Chrysomeloidea</taxon>
        <taxon>Chrysomelidae</taxon>
        <taxon>Bruchinae</taxon>
        <taxon>Bruchini</taxon>
        <taxon>Acanthoscelides</taxon>
    </lineage>
</organism>
<evidence type="ECO:0000256" key="6">
    <source>
        <dbReference type="ARBA" id="ARBA00023054"/>
    </source>
</evidence>
<evidence type="ECO:0000256" key="8">
    <source>
        <dbReference type="SAM" id="MobiDB-lite"/>
    </source>
</evidence>
<evidence type="ECO:0000313" key="10">
    <source>
        <dbReference type="EMBL" id="CAH2010212.1"/>
    </source>
</evidence>